<sequence length="423" mass="47934">SPEKKETKSLKKKEKKNPEKKEMKSSKKKETKIPEKKETKSLKKKDMKNPEKKETKSPKKKETKIPEKGETKSTKKKETKDPEKKKNKIPEKEEEMETKIPEDPAELEKNLLLRFDIYELSQKNVTDVVLYWNRVQGIMQLPVSPAANKSQTPAKHKGQKKANQPKKTVDKKPVEKRGGHRSLQSSSLEGKVAEGTVTDQNVGVPCLNIQAANPDDMIRMILESNKLPTAEKVPLQGSDPEFAIAKTPDANGSSAKGQPKQGKECSNESPKEKQISAQNTENPQDPSTARPKSSHEAKKSKLQSASTPAEPHRPKQCRWIVPAHGEVELKVHFRTKKAGIFEETLKFEILGTKRTYEVRCRGSGLYPSISRNPQLVFPQWRETIEDDEIIFKEYVESTNQFHFGPLLCGKSREWYVLPAPEKA</sequence>
<feature type="compositionally biased region" description="Basic residues" evidence="1">
    <location>
        <begin position="154"/>
        <end position="164"/>
    </location>
</feature>
<gene>
    <name evidence="2" type="primary">Hydin_4</name>
    <name evidence="2" type="ORF">PTIVIO_R15984</name>
</gene>
<dbReference type="GO" id="GO:0005930">
    <property type="term" value="C:axoneme"/>
    <property type="evidence" value="ECO:0007669"/>
    <property type="project" value="TreeGrafter"/>
</dbReference>
<keyword evidence="3" id="KW-1185">Reference proteome</keyword>
<feature type="compositionally biased region" description="Basic and acidic residues" evidence="1">
    <location>
        <begin position="31"/>
        <end position="41"/>
    </location>
</feature>
<dbReference type="GO" id="GO:1904158">
    <property type="term" value="P:axonemal central apparatus assembly"/>
    <property type="evidence" value="ECO:0007669"/>
    <property type="project" value="TreeGrafter"/>
</dbReference>
<feature type="non-terminal residue" evidence="2">
    <location>
        <position position="423"/>
    </location>
</feature>
<dbReference type="PANTHER" id="PTHR23053">
    <property type="entry name" value="DLEC1 DELETED IN LUNG AND ESOPHAGEAL CANCER 1"/>
    <property type="match status" value="1"/>
</dbReference>
<evidence type="ECO:0000313" key="3">
    <source>
        <dbReference type="Proteomes" id="UP000584880"/>
    </source>
</evidence>
<dbReference type="InterPro" id="IPR013783">
    <property type="entry name" value="Ig-like_fold"/>
</dbReference>
<dbReference type="EMBL" id="VZRJ01002418">
    <property type="protein sequence ID" value="NWV04320.1"/>
    <property type="molecule type" value="Genomic_DNA"/>
</dbReference>
<feature type="compositionally biased region" description="Basic and acidic residues" evidence="1">
    <location>
        <begin position="261"/>
        <end position="274"/>
    </location>
</feature>
<dbReference type="Proteomes" id="UP000584880">
    <property type="component" value="Unassembled WGS sequence"/>
</dbReference>
<feature type="compositionally biased region" description="Polar residues" evidence="1">
    <location>
        <begin position="275"/>
        <end position="291"/>
    </location>
</feature>
<dbReference type="AlphaFoldDB" id="A0A7K6BSC1"/>
<protein>
    <submittedName>
        <fullName evidence="2">HYDIN protein</fullName>
    </submittedName>
</protein>
<feature type="compositionally biased region" description="Basic and acidic residues" evidence="1">
    <location>
        <begin position="63"/>
        <end position="105"/>
    </location>
</feature>
<comment type="caution">
    <text evidence="2">The sequence shown here is derived from an EMBL/GenBank/DDBJ whole genome shotgun (WGS) entry which is preliminary data.</text>
</comment>
<feature type="region of interest" description="Disordered" evidence="1">
    <location>
        <begin position="146"/>
        <end position="192"/>
    </location>
</feature>
<dbReference type="PANTHER" id="PTHR23053:SF0">
    <property type="entry name" value="HYDROCEPHALUS-INDUCING PROTEIN HOMOLOG"/>
    <property type="match status" value="1"/>
</dbReference>
<evidence type="ECO:0000313" key="2">
    <source>
        <dbReference type="EMBL" id="NWV04320.1"/>
    </source>
</evidence>
<dbReference type="InterPro" id="IPR033305">
    <property type="entry name" value="Hydin-like"/>
</dbReference>
<organism evidence="2 3">
    <name type="scientific">Ptilonorhynchus violaceus</name>
    <name type="common">Satin bowerbird</name>
    <name type="synonym">Pyrrhocorax violaceus</name>
    <dbReference type="NCBI Taxonomy" id="28724"/>
    <lineage>
        <taxon>Eukaryota</taxon>
        <taxon>Metazoa</taxon>
        <taxon>Chordata</taxon>
        <taxon>Craniata</taxon>
        <taxon>Vertebrata</taxon>
        <taxon>Euteleostomi</taxon>
        <taxon>Archelosauria</taxon>
        <taxon>Archosauria</taxon>
        <taxon>Dinosauria</taxon>
        <taxon>Saurischia</taxon>
        <taxon>Theropoda</taxon>
        <taxon>Coelurosauria</taxon>
        <taxon>Aves</taxon>
        <taxon>Neognathae</taxon>
        <taxon>Neoaves</taxon>
        <taxon>Telluraves</taxon>
        <taxon>Australaves</taxon>
        <taxon>Passeriformes</taxon>
        <taxon>Ptilonorhynchidae</taxon>
        <taxon>Ptilonorhynchus</taxon>
    </lineage>
</organism>
<feature type="region of interest" description="Disordered" evidence="1">
    <location>
        <begin position="1"/>
        <end position="105"/>
    </location>
</feature>
<dbReference type="Gene3D" id="2.60.40.10">
    <property type="entry name" value="Immunoglobulins"/>
    <property type="match status" value="1"/>
</dbReference>
<dbReference type="GO" id="GO:0003341">
    <property type="term" value="P:cilium movement"/>
    <property type="evidence" value="ECO:0007669"/>
    <property type="project" value="TreeGrafter"/>
</dbReference>
<reference evidence="2 3" key="1">
    <citation type="submission" date="2019-09" db="EMBL/GenBank/DDBJ databases">
        <title>Bird 10,000 Genomes (B10K) Project - Family phase.</title>
        <authorList>
            <person name="Zhang G."/>
        </authorList>
    </citation>
    <scope>NUCLEOTIDE SEQUENCE [LARGE SCALE GENOMIC DNA]</scope>
    <source>
        <strain evidence="2">B10K-DU-012-10</strain>
        <tissue evidence="2">Blood</tissue>
    </source>
</reference>
<feature type="region of interest" description="Disordered" evidence="1">
    <location>
        <begin position="241"/>
        <end position="317"/>
    </location>
</feature>
<proteinExistence type="predicted"/>
<evidence type="ECO:0000256" key="1">
    <source>
        <dbReference type="SAM" id="MobiDB-lite"/>
    </source>
</evidence>
<feature type="compositionally biased region" description="Basic and acidic residues" evidence="1">
    <location>
        <begin position="16"/>
        <end position="25"/>
    </location>
</feature>
<feature type="compositionally biased region" description="Basic and acidic residues" evidence="1">
    <location>
        <begin position="47"/>
        <end position="57"/>
    </location>
</feature>
<accession>A0A7K6BSC1</accession>
<feature type="non-terminal residue" evidence="2">
    <location>
        <position position="1"/>
    </location>
</feature>
<name>A0A7K6BSC1_PTIVI</name>
<feature type="compositionally biased region" description="Basic and acidic residues" evidence="1">
    <location>
        <begin position="167"/>
        <end position="177"/>
    </location>
</feature>